<dbReference type="Pfam" id="PF12351">
    <property type="entry name" value="Fig1"/>
    <property type="match status" value="1"/>
</dbReference>
<keyword evidence="1" id="KW-1133">Transmembrane helix</keyword>
<reference evidence="2 3" key="1">
    <citation type="journal article" date="2018" name="Front. Microbiol.">
        <title>Genomic and genetic insights into a cosmopolitan fungus, Paecilomyces variotii (Eurotiales).</title>
        <authorList>
            <person name="Urquhart A.S."/>
            <person name="Mondo S.J."/>
            <person name="Makela M.R."/>
            <person name="Hane J.K."/>
            <person name="Wiebenga A."/>
            <person name="He G."/>
            <person name="Mihaltcheva S."/>
            <person name="Pangilinan J."/>
            <person name="Lipzen A."/>
            <person name="Barry K."/>
            <person name="de Vries R.P."/>
            <person name="Grigoriev I.V."/>
            <person name="Idnurm A."/>
        </authorList>
    </citation>
    <scope>NUCLEOTIDE SEQUENCE [LARGE SCALE GENOMIC DNA]</scope>
    <source>
        <strain evidence="2 3">CBS 101075</strain>
    </source>
</reference>
<protein>
    <submittedName>
        <fullName evidence="2">Uncharacterized protein</fullName>
    </submittedName>
</protein>
<name>A0A443HU36_BYSSP</name>
<gene>
    <name evidence="2" type="ORF">C8Q69DRAFT_287262</name>
</gene>
<accession>A0A443HU36</accession>
<dbReference type="Proteomes" id="UP000283841">
    <property type="component" value="Unassembled WGS sequence"/>
</dbReference>
<dbReference type="STRING" id="264951.A0A443HU36"/>
<evidence type="ECO:0000313" key="3">
    <source>
        <dbReference type="Proteomes" id="UP000283841"/>
    </source>
</evidence>
<dbReference type="GeneID" id="39596256"/>
<dbReference type="PROSITE" id="PS51257">
    <property type="entry name" value="PROKAR_LIPOPROTEIN"/>
    <property type="match status" value="1"/>
</dbReference>
<evidence type="ECO:0000256" key="1">
    <source>
        <dbReference type="SAM" id="Phobius"/>
    </source>
</evidence>
<keyword evidence="3" id="KW-1185">Reference proteome</keyword>
<keyword evidence="1" id="KW-0472">Membrane</keyword>
<dbReference type="EMBL" id="RCNU01000006">
    <property type="protein sequence ID" value="RWQ95264.1"/>
    <property type="molecule type" value="Genomic_DNA"/>
</dbReference>
<dbReference type="InterPro" id="IPR033481">
    <property type="entry name" value="Dni1/Fig1"/>
</dbReference>
<sequence length="240" mass="26754">MAYDEERRKNPLKEWIPIFLIVPIVTLYSIIITGCLSDSPGLHNVYVLNLVDVSGLEVRVGYFGICVESSTKRICGSASNIQTDFPTLQQNEALDPDNSGFPKPATSDILDIATTFQRRIQLPIITVAGVIFVISIAIQLALTWRDKSESPNRTQHLFYLYRTFIILTVLSIVFIVMASFTTVSMVNAIKYFRGIDCGQGTFQIGVGKILLGLQLATMSIQAIHATFFIVKVLESHGNWY</sequence>
<evidence type="ECO:0000313" key="2">
    <source>
        <dbReference type="EMBL" id="RWQ95264.1"/>
    </source>
</evidence>
<dbReference type="AlphaFoldDB" id="A0A443HU36"/>
<keyword evidence="1" id="KW-0812">Transmembrane</keyword>
<proteinExistence type="predicted"/>
<comment type="caution">
    <text evidence="2">The sequence shown here is derived from an EMBL/GenBank/DDBJ whole genome shotgun (WGS) entry which is preliminary data.</text>
</comment>
<feature type="transmembrane region" description="Helical" evidence="1">
    <location>
        <begin position="209"/>
        <end position="230"/>
    </location>
</feature>
<dbReference type="VEuPathDB" id="FungiDB:C8Q69DRAFT_287262"/>
<organism evidence="2 3">
    <name type="scientific">Byssochlamys spectabilis</name>
    <name type="common">Paecilomyces variotii</name>
    <dbReference type="NCBI Taxonomy" id="264951"/>
    <lineage>
        <taxon>Eukaryota</taxon>
        <taxon>Fungi</taxon>
        <taxon>Dikarya</taxon>
        <taxon>Ascomycota</taxon>
        <taxon>Pezizomycotina</taxon>
        <taxon>Eurotiomycetes</taxon>
        <taxon>Eurotiomycetidae</taxon>
        <taxon>Eurotiales</taxon>
        <taxon>Thermoascaceae</taxon>
        <taxon>Paecilomyces</taxon>
    </lineage>
</organism>
<feature type="transmembrane region" description="Helical" evidence="1">
    <location>
        <begin position="122"/>
        <end position="144"/>
    </location>
</feature>
<feature type="transmembrane region" description="Helical" evidence="1">
    <location>
        <begin position="15"/>
        <end position="36"/>
    </location>
</feature>
<dbReference type="RefSeq" id="XP_028484909.1">
    <property type="nucleotide sequence ID" value="XM_028626979.1"/>
</dbReference>
<feature type="transmembrane region" description="Helical" evidence="1">
    <location>
        <begin position="164"/>
        <end position="189"/>
    </location>
</feature>
<dbReference type="GO" id="GO:0016020">
    <property type="term" value="C:membrane"/>
    <property type="evidence" value="ECO:0007669"/>
    <property type="project" value="InterPro"/>
</dbReference>